<dbReference type="Proteomes" id="UP000326018">
    <property type="component" value="Unassembled WGS sequence"/>
</dbReference>
<evidence type="ECO:0000256" key="1">
    <source>
        <dbReference type="SAM" id="MobiDB-lite"/>
    </source>
</evidence>
<name>A0A5E7CWI4_PSEFL</name>
<evidence type="ECO:0008006" key="4">
    <source>
        <dbReference type="Google" id="ProtNLM"/>
    </source>
</evidence>
<feature type="compositionally biased region" description="Basic and acidic residues" evidence="1">
    <location>
        <begin position="248"/>
        <end position="257"/>
    </location>
</feature>
<protein>
    <recommendedName>
        <fullName evidence="4">Integrase catalytic domain-containing protein</fullName>
    </recommendedName>
</protein>
<feature type="region of interest" description="Disordered" evidence="1">
    <location>
        <begin position="192"/>
        <end position="257"/>
    </location>
</feature>
<dbReference type="RefSeq" id="WP_150703312.1">
    <property type="nucleotide sequence ID" value="NZ_CABVIB010000016.1"/>
</dbReference>
<proteinExistence type="predicted"/>
<gene>
    <name evidence="2" type="ORF">PS712_03341</name>
</gene>
<organism evidence="2 3">
    <name type="scientific">Pseudomonas fluorescens</name>
    <dbReference type="NCBI Taxonomy" id="294"/>
    <lineage>
        <taxon>Bacteria</taxon>
        <taxon>Pseudomonadati</taxon>
        <taxon>Pseudomonadota</taxon>
        <taxon>Gammaproteobacteria</taxon>
        <taxon>Pseudomonadales</taxon>
        <taxon>Pseudomonadaceae</taxon>
        <taxon>Pseudomonas</taxon>
    </lineage>
</organism>
<dbReference type="AlphaFoldDB" id="A0A5E7CWI4"/>
<sequence>MKALNHFTQFRRTDLIANVIECDAYQLSLKGENNAPIYLSIAFHVNSKDVLGWRITHQPPGYRSTLQALEASLHGSKLGERTKPCYVISDLADGRAVEQALRHTGVQVQIRAAWAPSDVAHAERFFRVLQLTFTEKLHLKSGDAAPATIRLNKLRKLFEAWLFKYHQIPAVHRTRVQDFAYMHSREIPRSHVVEHEPSAAGQPTPAPHRHSAEGKRAGPNIFRLRRSIRRVRPDPDLSIEALKPGHPIKPENGDPLP</sequence>
<accession>A0A5E7CWI4</accession>
<dbReference type="EMBL" id="CABVIB010000016">
    <property type="protein sequence ID" value="VVO09519.1"/>
    <property type="molecule type" value="Genomic_DNA"/>
</dbReference>
<evidence type="ECO:0000313" key="3">
    <source>
        <dbReference type="Proteomes" id="UP000326018"/>
    </source>
</evidence>
<evidence type="ECO:0000313" key="2">
    <source>
        <dbReference type="EMBL" id="VVO09519.1"/>
    </source>
</evidence>
<reference evidence="2 3" key="1">
    <citation type="submission" date="2019-09" db="EMBL/GenBank/DDBJ databases">
        <authorList>
            <person name="Chandra G."/>
            <person name="Truman W A."/>
        </authorList>
    </citation>
    <scope>NUCLEOTIDE SEQUENCE [LARGE SCALE GENOMIC DNA]</scope>
    <source>
        <strain evidence="2">PS712</strain>
    </source>
</reference>